<feature type="transmembrane region" description="Helical" evidence="13">
    <location>
        <begin position="193"/>
        <end position="214"/>
    </location>
</feature>
<dbReference type="GO" id="GO:0009941">
    <property type="term" value="C:chloroplast envelope"/>
    <property type="evidence" value="ECO:0007669"/>
    <property type="project" value="UniProtKB-SubCell"/>
</dbReference>
<evidence type="ECO:0000256" key="9">
    <source>
        <dbReference type="ARBA" id="ARBA00023065"/>
    </source>
</evidence>
<dbReference type="GO" id="GO:0006813">
    <property type="term" value="P:potassium ion transport"/>
    <property type="evidence" value="ECO:0007669"/>
    <property type="project" value="UniProtKB-KW"/>
</dbReference>
<organism evidence="17 18">
    <name type="scientific">Eragrostis curvula</name>
    <name type="common">weeping love grass</name>
    <dbReference type="NCBI Taxonomy" id="38414"/>
    <lineage>
        <taxon>Eukaryota</taxon>
        <taxon>Viridiplantae</taxon>
        <taxon>Streptophyta</taxon>
        <taxon>Embryophyta</taxon>
        <taxon>Tracheophyta</taxon>
        <taxon>Spermatophyta</taxon>
        <taxon>Magnoliopsida</taxon>
        <taxon>Liliopsida</taxon>
        <taxon>Poales</taxon>
        <taxon>Poaceae</taxon>
        <taxon>PACMAD clade</taxon>
        <taxon>Chloridoideae</taxon>
        <taxon>Eragrostideae</taxon>
        <taxon>Eragrostidinae</taxon>
        <taxon>Eragrostis</taxon>
    </lineage>
</organism>
<feature type="transmembrane region" description="Helical" evidence="13">
    <location>
        <begin position="383"/>
        <end position="404"/>
    </location>
</feature>
<evidence type="ECO:0000256" key="5">
    <source>
        <dbReference type="ARBA" id="ARBA00022538"/>
    </source>
</evidence>
<evidence type="ECO:0000256" key="2">
    <source>
        <dbReference type="ARBA" id="ARBA00004119"/>
    </source>
</evidence>
<evidence type="ECO:0000313" key="18">
    <source>
        <dbReference type="Proteomes" id="UP000324897"/>
    </source>
</evidence>
<evidence type="ECO:0000259" key="16">
    <source>
        <dbReference type="Pfam" id="PF23259"/>
    </source>
</evidence>
<keyword evidence="9" id="KW-0406">Ion transport</keyword>
<evidence type="ECO:0000256" key="8">
    <source>
        <dbReference type="ARBA" id="ARBA00022989"/>
    </source>
</evidence>
<feature type="transmembrane region" description="Helical" evidence="13">
    <location>
        <begin position="162"/>
        <end position="181"/>
    </location>
</feature>
<feature type="transmembrane region" description="Helical" evidence="13">
    <location>
        <begin position="22"/>
        <end position="43"/>
    </location>
</feature>
<keyword evidence="5" id="KW-0633">Potassium transport</keyword>
<evidence type="ECO:0000259" key="15">
    <source>
        <dbReference type="Pfam" id="PF23256"/>
    </source>
</evidence>
<feature type="transmembrane region" description="Helical" evidence="13">
    <location>
        <begin position="55"/>
        <end position="74"/>
    </location>
</feature>
<evidence type="ECO:0000256" key="7">
    <source>
        <dbReference type="ARBA" id="ARBA00022958"/>
    </source>
</evidence>
<dbReference type="PANTHER" id="PTHR32468:SF18">
    <property type="entry name" value="CATION_H(+) ANTIPORTER 1"/>
    <property type="match status" value="1"/>
</dbReference>
<dbReference type="PANTHER" id="PTHR32468">
    <property type="entry name" value="CATION/H + ANTIPORTER"/>
    <property type="match status" value="1"/>
</dbReference>
<dbReference type="Pfam" id="PF23256">
    <property type="entry name" value="CHX17_2nd"/>
    <property type="match status" value="1"/>
</dbReference>
<evidence type="ECO:0000256" key="1">
    <source>
        <dbReference type="ARBA" id="ARBA00003198"/>
    </source>
</evidence>
<dbReference type="InterPro" id="IPR057291">
    <property type="entry name" value="CHX17_2nd"/>
</dbReference>
<comment type="similarity">
    <text evidence="11">Belongs to the monovalent cation:proton antiporter 2 (CPA2) transporter (TC 2.A.37) family. CHX (TC 2.A.37.4) subfamily.</text>
</comment>
<dbReference type="GO" id="GO:0006885">
    <property type="term" value="P:regulation of pH"/>
    <property type="evidence" value="ECO:0007669"/>
    <property type="project" value="TreeGrafter"/>
</dbReference>
<dbReference type="Gene3D" id="3.40.50.12370">
    <property type="match status" value="1"/>
</dbReference>
<evidence type="ECO:0000256" key="12">
    <source>
        <dbReference type="SAM" id="MobiDB-lite"/>
    </source>
</evidence>
<dbReference type="EMBL" id="RWGY01000011">
    <property type="protein sequence ID" value="TVU33206.1"/>
    <property type="molecule type" value="Genomic_DNA"/>
</dbReference>
<dbReference type="GO" id="GO:1902600">
    <property type="term" value="P:proton transmembrane transport"/>
    <property type="evidence" value="ECO:0007669"/>
    <property type="project" value="InterPro"/>
</dbReference>
<reference evidence="17 18" key="1">
    <citation type="journal article" date="2019" name="Sci. Rep.">
        <title>A high-quality genome of Eragrostis curvula grass provides insights into Poaceae evolution and supports new strategies to enhance forage quality.</title>
        <authorList>
            <person name="Carballo J."/>
            <person name="Santos B.A.C.M."/>
            <person name="Zappacosta D."/>
            <person name="Garbus I."/>
            <person name="Selva J.P."/>
            <person name="Gallo C.A."/>
            <person name="Diaz A."/>
            <person name="Albertini E."/>
            <person name="Caccamo M."/>
            <person name="Echenique V."/>
        </authorList>
    </citation>
    <scope>NUCLEOTIDE SEQUENCE [LARGE SCALE GENOMIC DNA]</scope>
    <source>
        <strain evidence="18">cv. Victoria</strain>
        <tissue evidence="17">Leaf</tissue>
    </source>
</reference>
<feature type="compositionally biased region" description="Low complexity" evidence="12">
    <location>
        <begin position="810"/>
        <end position="822"/>
    </location>
</feature>
<feature type="region of interest" description="Disordered" evidence="12">
    <location>
        <begin position="796"/>
        <end position="822"/>
    </location>
</feature>
<keyword evidence="8 13" id="KW-1133">Transmembrane helix</keyword>
<dbReference type="GO" id="GO:0012505">
    <property type="term" value="C:endomembrane system"/>
    <property type="evidence" value="ECO:0007669"/>
    <property type="project" value="TreeGrafter"/>
</dbReference>
<keyword evidence="10 13" id="KW-0472">Membrane</keyword>
<feature type="transmembrane region" description="Helical" evidence="13">
    <location>
        <begin position="86"/>
        <end position="107"/>
    </location>
</feature>
<evidence type="ECO:0000256" key="13">
    <source>
        <dbReference type="SAM" id="Phobius"/>
    </source>
</evidence>
<dbReference type="AlphaFoldDB" id="A0A5J9VB77"/>
<keyword evidence="18" id="KW-1185">Reference proteome</keyword>
<feature type="domain" description="Cation/H+ exchanger transmembrane" evidence="14">
    <location>
        <begin position="38"/>
        <end position="437"/>
    </location>
</feature>
<proteinExistence type="inferred from homology"/>
<evidence type="ECO:0000256" key="11">
    <source>
        <dbReference type="ARBA" id="ARBA00038341"/>
    </source>
</evidence>
<comment type="subcellular location">
    <subcellularLocation>
        <location evidence="3">Membrane</location>
        <topology evidence="3">Multi-pass membrane protein</topology>
    </subcellularLocation>
    <subcellularLocation>
        <location evidence="2">Plastid</location>
        <location evidence="2">Chloroplast envelope</location>
    </subcellularLocation>
</comment>
<dbReference type="Proteomes" id="UP000324897">
    <property type="component" value="Chromosome 1"/>
</dbReference>
<dbReference type="InterPro" id="IPR057290">
    <property type="entry name" value="CHX17_C"/>
</dbReference>
<feature type="domain" description="Cation/H(+) antiporter central" evidence="15">
    <location>
        <begin position="541"/>
        <end position="628"/>
    </location>
</feature>
<evidence type="ECO:0000259" key="14">
    <source>
        <dbReference type="Pfam" id="PF00999"/>
    </source>
</evidence>
<comment type="function">
    <text evidence="1">May function as sodium-coupled metabolite transporter across the chloroplast envelope.</text>
</comment>
<gene>
    <name evidence="17" type="ORF">EJB05_24996</name>
</gene>
<dbReference type="Pfam" id="PF00999">
    <property type="entry name" value="Na_H_Exchanger"/>
    <property type="match status" value="1"/>
</dbReference>
<keyword evidence="6 13" id="KW-0812">Transmembrane</keyword>
<evidence type="ECO:0000256" key="3">
    <source>
        <dbReference type="ARBA" id="ARBA00004141"/>
    </source>
</evidence>
<feature type="domain" description="Cation/H(+) antiporter C-terminal" evidence="16">
    <location>
        <begin position="642"/>
        <end position="798"/>
    </location>
</feature>
<evidence type="ECO:0000256" key="4">
    <source>
        <dbReference type="ARBA" id="ARBA00022448"/>
    </source>
</evidence>
<dbReference type="Pfam" id="PF23259">
    <property type="entry name" value="CHX17_C"/>
    <property type="match status" value="1"/>
</dbReference>
<sequence length="822" mass="88291">MAADPADEPKCYDVVIDEGNYLMARVMAGSGIMATMLVFSGLFHSVLRRMGQPSVISHILAGIVVGPTLLGRVVDLRQVGVEDASSVLLSVLKYLRVLLLFFIGIELDLRYLRHNLRRSVAIACGGSTLCLALGVIGGPFFYGLMHPLEFPIQRDKLRESTALFAIVLISTASPVLIRIVTELKLTGSETGQLAIGAAFANDMASVAALSVMMVRNNLFGEELPALWMKAVSFAAMVATAWGVTAVTARVARLLNRLSRGRRYISAPELCFLLLLVSFLSEVSRWLGYSATMAGFLIGLNMPREGPTARTIVDRLGGPVHRVLMPIFFGAIGARLDFRRVGSRMDVVHFAQAVVFVTLLSAAGNVVGTVVAGRALGVVTAQEGVVLGFLLNVKGYADILAINFANAVGVWGEKAQAVLLLSSIVNTFMAGPAAAAIVRQQRRAAQYQPPRCLQDTRADHDLRVLACVHAAAGVHSMLALADLSNYGSSSSGAVYLLHLVELVSSRKYTITHHLYQFRGELGGDDDDDVDDWGSAREIDDVAAAVSAFTNTNVAAALPVRQTTAISSLDSMDTDVCNAAEDARASLLLVPFRKDLRYDGRMVCRREGRRQLNQRVLQRAPCTVGVLAERRRLMLAGDDDRIPLQVAALFLGGPDDREAVAYAARLAAHPLASVTVCRLLPAATRRRPLAMATTADEDAMADEEFMADLHARLVVTGQVAYTETHVGSGAEMADALRAMAEAYSLIVLGRSGGGTWAEEMTRGLGECCGDEVPELGPIGELLASDEFRGGGSVLALQQHSVHKTRTRKQEEQPPQQSSSPPSQC</sequence>
<dbReference type="Gene3D" id="1.20.1530.20">
    <property type="match status" value="1"/>
</dbReference>
<dbReference type="GO" id="GO:0015297">
    <property type="term" value="F:antiporter activity"/>
    <property type="evidence" value="ECO:0007669"/>
    <property type="project" value="InterPro"/>
</dbReference>
<dbReference type="OrthoDB" id="671744at2759"/>
<evidence type="ECO:0000313" key="17">
    <source>
        <dbReference type="EMBL" id="TVU33206.1"/>
    </source>
</evidence>
<dbReference type="Gramene" id="TVU33206">
    <property type="protein sequence ID" value="TVU33206"/>
    <property type="gene ID" value="EJB05_24996"/>
</dbReference>
<feature type="transmembrane region" description="Helical" evidence="13">
    <location>
        <begin position="119"/>
        <end position="142"/>
    </location>
</feature>
<feature type="transmembrane region" description="Helical" evidence="13">
    <location>
        <begin position="349"/>
        <end position="371"/>
    </location>
</feature>
<evidence type="ECO:0000256" key="10">
    <source>
        <dbReference type="ARBA" id="ARBA00023136"/>
    </source>
</evidence>
<dbReference type="InterPro" id="IPR038770">
    <property type="entry name" value="Na+/solute_symporter_sf"/>
</dbReference>
<keyword evidence="4" id="KW-0813">Transport</keyword>
<protein>
    <submittedName>
        <fullName evidence="17">Uncharacterized protein</fullName>
    </submittedName>
</protein>
<accession>A0A5J9VB77</accession>
<dbReference type="GO" id="GO:0016020">
    <property type="term" value="C:membrane"/>
    <property type="evidence" value="ECO:0007669"/>
    <property type="project" value="UniProtKB-SubCell"/>
</dbReference>
<dbReference type="InterPro" id="IPR050794">
    <property type="entry name" value="CPA2_transporter"/>
</dbReference>
<feature type="transmembrane region" description="Helical" evidence="13">
    <location>
        <begin position="416"/>
        <end position="437"/>
    </location>
</feature>
<evidence type="ECO:0000256" key="6">
    <source>
        <dbReference type="ARBA" id="ARBA00022692"/>
    </source>
</evidence>
<comment type="caution">
    <text evidence="17">The sequence shown here is derived from an EMBL/GenBank/DDBJ whole genome shotgun (WGS) entry which is preliminary data.</text>
</comment>
<feature type="transmembrane region" description="Helical" evidence="13">
    <location>
        <begin position="226"/>
        <end position="251"/>
    </location>
</feature>
<name>A0A5J9VB77_9POAL</name>
<dbReference type="InterPro" id="IPR006153">
    <property type="entry name" value="Cation/H_exchanger_TM"/>
</dbReference>
<keyword evidence="7" id="KW-0630">Potassium</keyword>